<dbReference type="RefSeq" id="WP_142752179.1">
    <property type="nucleotide sequence ID" value="NZ_QNQT01000001.1"/>
</dbReference>
<name>A0A3D8GWX0_9BACI</name>
<evidence type="ECO:0000256" key="1">
    <source>
        <dbReference type="SAM" id="Coils"/>
    </source>
</evidence>
<reference evidence="2 3" key="1">
    <citation type="submission" date="2018-07" db="EMBL/GenBank/DDBJ databases">
        <title>Bacillus sp. YLB-04 draft genome sequence.</title>
        <authorList>
            <person name="Yu L."/>
            <person name="Tang X."/>
        </authorList>
    </citation>
    <scope>NUCLEOTIDE SEQUENCE [LARGE SCALE GENOMIC DNA]</scope>
    <source>
        <strain evidence="2 3">YLB-04</strain>
    </source>
</reference>
<accession>A0A3D8GWX0</accession>
<gene>
    <name evidence="2" type="ORF">DRW41_05095</name>
</gene>
<proteinExistence type="predicted"/>
<dbReference type="Proteomes" id="UP000257144">
    <property type="component" value="Unassembled WGS sequence"/>
</dbReference>
<keyword evidence="1" id="KW-0175">Coiled coil</keyword>
<feature type="coiled-coil region" evidence="1">
    <location>
        <begin position="61"/>
        <end position="88"/>
    </location>
</feature>
<keyword evidence="3" id="KW-1185">Reference proteome</keyword>
<organism evidence="2 3">
    <name type="scientific">Neobacillus piezotolerans</name>
    <dbReference type="NCBI Taxonomy" id="2259171"/>
    <lineage>
        <taxon>Bacteria</taxon>
        <taxon>Bacillati</taxon>
        <taxon>Bacillota</taxon>
        <taxon>Bacilli</taxon>
        <taxon>Bacillales</taxon>
        <taxon>Bacillaceae</taxon>
        <taxon>Neobacillus</taxon>
    </lineage>
</organism>
<evidence type="ECO:0000313" key="3">
    <source>
        <dbReference type="Proteomes" id="UP000257144"/>
    </source>
</evidence>
<sequence length="296" mass="34173">MEQLIHSNGKKLILCSGFISFKTGLNNWILEAIKKDRIEELVIVAGYIDINSKTEGGTDFHEQKLEENKSLIKEIKDLKNTKPRTEEQERCIKEKEEEQQKIGKKHFIYPIYREWMSRNTVKSISEKFRFHRKESGYPDEKCNESIYWEKVSEAIDTAQIKGRYYCNYCKLKLFIISLHQQLYDMKIENLPISVIFTPEGDKGIKWHSKIALKVDSNRDEAISALVGSSNLTLANLPYSNGTFNSSFALEFDVFISPDIEVLTITDDSYAIVPVTPSIHNEKGILNSIYKGLKQFL</sequence>
<protein>
    <submittedName>
        <fullName evidence="2">Uncharacterized protein</fullName>
    </submittedName>
</protein>
<dbReference type="EMBL" id="QNQT01000001">
    <property type="protein sequence ID" value="RDU38933.1"/>
    <property type="molecule type" value="Genomic_DNA"/>
</dbReference>
<comment type="caution">
    <text evidence="2">The sequence shown here is derived from an EMBL/GenBank/DDBJ whole genome shotgun (WGS) entry which is preliminary data.</text>
</comment>
<dbReference type="AlphaFoldDB" id="A0A3D8GWX0"/>
<evidence type="ECO:0000313" key="2">
    <source>
        <dbReference type="EMBL" id="RDU38933.1"/>
    </source>
</evidence>